<dbReference type="EMBL" id="ACVQ01000013">
    <property type="protein sequence ID" value="EET80193.1"/>
    <property type="molecule type" value="Genomic_DNA"/>
</dbReference>
<protein>
    <submittedName>
        <fullName evidence="1">Uncharacterized protein</fullName>
    </submittedName>
</protein>
<dbReference type="STRING" id="553219.CAMSH0001_1909"/>
<evidence type="ECO:0000313" key="2">
    <source>
        <dbReference type="Proteomes" id="UP000003107"/>
    </source>
</evidence>
<dbReference type="AlphaFoldDB" id="C6RE17"/>
<accession>C6RE17</accession>
<sequence length="40" mass="4613">MSRRDPHLENSKIYNHSTLIKFAVKFSKIGKNIQDKIGVV</sequence>
<gene>
    <name evidence="1" type="ORF">CAMSH0001_1909</name>
</gene>
<evidence type="ECO:0000313" key="1">
    <source>
        <dbReference type="EMBL" id="EET80193.1"/>
    </source>
</evidence>
<reference evidence="1 2" key="1">
    <citation type="submission" date="2009-07" db="EMBL/GenBank/DDBJ databases">
        <authorList>
            <person name="Madupu R."/>
            <person name="Sebastian Y."/>
            <person name="Durkin A.S."/>
            <person name="Torralba M."/>
            <person name="Methe B."/>
            <person name="Sutton G.G."/>
            <person name="Strausberg R.L."/>
            <person name="Nelson K.E."/>
        </authorList>
    </citation>
    <scope>NUCLEOTIDE SEQUENCE [LARGE SCALE GENOMIC DNA]</scope>
    <source>
        <strain evidence="1 2">RM3277</strain>
    </source>
</reference>
<keyword evidence="2" id="KW-1185">Reference proteome</keyword>
<name>C6RE17_9BACT</name>
<proteinExistence type="predicted"/>
<comment type="caution">
    <text evidence="1">The sequence shown here is derived from an EMBL/GenBank/DDBJ whole genome shotgun (WGS) entry which is preliminary data.</text>
</comment>
<organism evidence="1 2">
    <name type="scientific">Campylobacter showae RM3277</name>
    <dbReference type="NCBI Taxonomy" id="553219"/>
    <lineage>
        <taxon>Bacteria</taxon>
        <taxon>Pseudomonadati</taxon>
        <taxon>Campylobacterota</taxon>
        <taxon>Epsilonproteobacteria</taxon>
        <taxon>Campylobacterales</taxon>
        <taxon>Campylobacteraceae</taxon>
        <taxon>Campylobacter</taxon>
    </lineage>
</organism>
<dbReference type="Proteomes" id="UP000003107">
    <property type="component" value="Unassembled WGS sequence"/>
</dbReference>